<evidence type="ECO:0000313" key="3">
    <source>
        <dbReference type="Proteomes" id="UP000321945"/>
    </source>
</evidence>
<feature type="chain" id="PRO_5022975805" evidence="1">
    <location>
        <begin position="21"/>
        <end position="254"/>
    </location>
</feature>
<reference evidence="2 3" key="1">
    <citation type="submission" date="2019-08" db="EMBL/GenBank/DDBJ databases">
        <title>Genome of Aequorivita lipolytica Y10-2 (type strain).</title>
        <authorList>
            <person name="Bowman J.P."/>
        </authorList>
    </citation>
    <scope>NUCLEOTIDE SEQUENCE [LARGE SCALE GENOMIC DNA]</scope>
    <source>
        <strain evidence="2 3">Y10-2</strain>
    </source>
</reference>
<keyword evidence="3" id="KW-1185">Reference proteome</keyword>
<evidence type="ECO:0000313" key="2">
    <source>
        <dbReference type="EMBL" id="TXD70429.1"/>
    </source>
</evidence>
<evidence type="ECO:0000256" key="1">
    <source>
        <dbReference type="SAM" id="SignalP"/>
    </source>
</evidence>
<gene>
    <name evidence="2" type="ORF">ESV24_04500</name>
</gene>
<dbReference type="OrthoDB" id="849114at2"/>
<dbReference type="RefSeq" id="WP_111815463.1">
    <property type="nucleotide sequence ID" value="NZ_CBCRZQ010000003.1"/>
</dbReference>
<organism evidence="2 3">
    <name type="scientific">Aequorivita lipolytica</name>
    <dbReference type="NCBI Taxonomy" id="153267"/>
    <lineage>
        <taxon>Bacteria</taxon>
        <taxon>Pseudomonadati</taxon>
        <taxon>Bacteroidota</taxon>
        <taxon>Flavobacteriia</taxon>
        <taxon>Flavobacteriales</taxon>
        <taxon>Flavobacteriaceae</taxon>
        <taxon>Aequorivita</taxon>
    </lineage>
</organism>
<proteinExistence type="predicted"/>
<dbReference type="InterPro" id="IPR025634">
    <property type="entry name" value="DUF4292"/>
</dbReference>
<dbReference type="PROSITE" id="PS51257">
    <property type="entry name" value="PROKAR_LIPOPROTEIN"/>
    <property type="match status" value="1"/>
</dbReference>
<comment type="caution">
    <text evidence="2">The sequence shown here is derived from an EMBL/GenBank/DDBJ whole genome shotgun (WGS) entry which is preliminary data.</text>
</comment>
<name>A0A5C6YSC3_9FLAO</name>
<keyword evidence="1" id="KW-0732">Signal</keyword>
<protein>
    <submittedName>
        <fullName evidence="2">DUF4292 domain-containing protein</fullName>
    </submittedName>
</protein>
<dbReference type="EMBL" id="VORU01000002">
    <property type="protein sequence ID" value="TXD70429.1"/>
    <property type="molecule type" value="Genomic_DNA"/>
</dbReference>
<dbReference type="Gene3D" id="2.50.20.10">
    <property type="entry name" value="Lipoprotein localisation LolA/LolB/LppX"/>
    <property type="match status" value="1"/>
</dbReference>
<feature type="signal peptide" evidence="1">
    <location>
        <begin position="1"/>
        <end position="20"/>
    </location>
</feature>
<accession>A0A5C6YSC3</accession>
<dbReference type="Proteomes" id="UP000321945">
    <property type="component" value="Unassembled WGS sequence"/>
</dbReference>
<sequence length="254" mass="28681">MKLKLHYLLFLLMLASCGGAKKITDIENASAKEVIAAHKAAAPNFKTLAGRVQLVYETDEKLQSITVSLRMEKDKNIWIKASVLGITIAKVLITPTSVSYYETIGKTYFEGDFALLGEWIGTPINFQQAQNLLLGQSIFTLNPSEYTATVFQNSFKIQPKQQMQNFIHSVFLNPKNFKIASETLSQPNDERLLSIRYGDYQTVGDQFFPSTILIDTSEKGLKTKIEMNYKKIDLNADVSFPFDVPTDYEKIQLN</sequence>
<dbReference type="Pfam" id="PF14125">
    <property type="entry name" value="DUF4292"/>
    <property type="match status" value="1"/>
</dbReference>
<dbReference type="AlphaFoldDB" id="A0A5C6YSC3"/>